<dbReference type="InterPro" id="IPR017972">
    <property type="entry name" value="Cyt_P450_CS"/>
</dbReference>
<evidence type="ECO:0000256" key="5">
    <source>
        <dbReference type="ARBA" id="ARBA00022723"/>
    </source>
</evidence>
<keyword evidence="4 13" id="KW-0812">Transmembrane</keyword>
<evidence type="ECO:0000256" key="11">
    <source>
        <dbReference type="PIRSR" id="PIRSR602403-1"/>
    </source>
</evidence>
<evidence type="ECO:0000256" key="13">
    <source>
        <dbReference type="SAM" id="Phobius"/>
    </source>
</evidence>
<dbReference type="GO" id="GO:0005506">
    <property type="term" value="F:iron ion binding"/>
    <property type="evidence" value="ECO:0007669"/>
    <property type="project" value="InterPro"/>
</dbReference>
<evidence type="ECO:0000256" key="12">
    <source>
        <dbReference type="RuleBase" id="RU000461"/>
    </source>
</evidence>
<feature type="binding site" description="axial binding residue" evidence="11">
    <location>
        <position position="451"/>
    </location>
    <ligand>
        <name>heme</name>
        <dbReference type="ChEBI" id="CHEBI:30413"/>
    </ligand>
    <ligandPart>
        <name>Fe</name>
        <dbReference type="ChEBI" id="CHEBI:18248"/>
    </ligandPart>
</feature>
<reference evidence="15" key="1">
    <citation type="journal article" date="2017" name="Nat. Commun.">
        <title>The asparagus genome sheds light on the origin and evolution of a young Y chromosome.</title>
        <authorList>
            <person name="Harkess A."/>
            <person name="Zhou J."/>
            <person name="Xu C."/>
            <person name="Bowers J.E."/>
            <person name="Van der Hulst R."/>
            <person name="Ayyampalayam S."/>
            <person name="Mercati F."/>
            <person name="Riccardi P."/>
            <person name="McKain M.R."/>
            <person name="Kakrana A."/>
            <person name="Tang H."/>
            <person name="Ray J."/>
            <person name="Groenendijk J."/>
            <person name="Arikit S."/>
            <person name="Mathioni S.M."/>
            <person name="Nakano M."/>
            <person name="Shan H."/>
            <person name="Telgmann-Rauber A."/>
            <person name="Kanno A."/>
            <person name="Yue Z."/>
            <person name="Chen H."/>
            <person name="Li W."/>
            <person name="Chen Y."/>
            <person name="Xu X."/>
            <person name="Zhang Y."/>
            <person name="Luo S."/>
            <person name="Chen H."/>
            <person name="Gao J."/>
            <person name="Mao Z."/>
            <person name="Pires J.C."/>
            <person name="Luo M."/>
            <person name="Kudrna D."/>
            <person name="Wing R.A."/>
            <person name="Meyers B.C."/>
            <person name="Yi K."/>
            <person name="Kong H."/>
            <person name="Lavrijsen P."/>
            <person name="Sunseri F."/>
            <person name="Falavigna A."/>
            <person name="Ye Y."/>
            <person name="Leebens-Mack J.H."/>
            <person name="Chen G."/>
        </authorList>
    </citation>
    <scope>NUCLEOTIDE SEQUENCE [LARGE SCALE GENOMIC DNA]</scope>
    <source>
        <strain evidence="15">cv. DH0086</strain>
    </source>
</reference>
<dbReference type="GO" id="GO:0004497">
    <property type="term" value="F:monooxygenase activity"/>
    <property type="evidence" value="ECO:0007669"/>
    <property type="project" value="UniProtKB-KW"/>
</dbReference>
<dbReference type="Pfam" id="PF00067">
    <property type="entry name" value="p450"/>
    <property type="match status" value="1"/>
</dbReference>
<accession>A0A5P1EA84</accession>
<evidence type="ECO:0000313" key="15">
    <source>
        <dbReference type="Proteomes" id="UP000243459"/>
    </source>
</evidence>
<dbReference type="PANTHER" id="PTHR24282">
    <property type="entry name" value="CYTOCHROME P450 FAMILY MEMBER"/>
    <property type="match status" value="1"/>
</dbReference>
<dbReference type="Gramene" id="ONK62734">
    <property type="protein sequence ID" value="ONK62734"/>
    <property type="gene ID" value="A4U43_C07F7570"/>
</dbReference>
<dbReference type="GO" id="GO:0016020">
    <property type="term" value="C:membrane"/>
    <property type="evidence" value="ECO:0007669"/>
    <property type="project" value="UniProtKB-SubCell"/>
</dbReference>
<proteinExistence type="inferred from homology"/>
<dbReference type="PANTHER" id="PTHR24282:SF36">
    <property type="entry name" value="CYTOCHROME P450 714A1-RELATED"/>
    <property type="match status" value="1"/>
</dbReference>
<comment type="subcellular location">
    <subcellularLocation>
        <location evidence="1">Membrane</location>
    </subcellularLocation>
</comment>
<dbReference type="Proteomes" id="UP000243459">
    <property type="component" value="Chromosome 7"/>
</dbReference>
<keyword evidence="5 11" id="KW-0479">Metal-binding</keyword>
<evidence type="ECO:0000256" key="8">
    <source>
        <dbReference type="ARBA" id="ARBA00023004"/>
    </source>
</evidence>
<keyword evidence="9 12" id="KW-0503">Monooxygenase</keyword>
<evidence type="ECO:0000256" key="4">
    <source>
        <dbReference type="ARBA" id="ARBA00022692"/>
    </source>
</evidence>
<dbReference type="InterPro" id="IPR036396">
    <property type="entry name" value="Cyt_P450_sf"/>
</dbReference>
<dbReference type="SUPFAM" id="SSF48264">
    <property type="entry name" value="Cytochrome P450"/>
    <property type="match status" value="1"/>
</dbReference>
<evidence type="ECO:0000256" key="3">
    <source>
        <dbReference type="ARBA" id="ARBA00022617"/>
    </source>
</evidence>
<dbReference type="PRINTS" id="PR00385">
    <property type="entry name" value="P450"/>
</dbReference>
<evidence type="ECO:0000313" key="14">
    <source>
        <dbReference type="EMBL" id="ONK62734.1"/>
    </source>
</evidence>
<keyword evidence="3 11" id="KW-0349">Heme</keyword>
<evidence type="ECO:0000256" key="2">
    <source>
        <dbReference type="ARBA" id="ARBA00010617"/>
    </source>
</evidence>
<dbReference type="InterPro" id="IPR002403">
    <property type="entry name" value="Cyt_P450_E_grp-IV"/>
</dbReference>
<evidence type="ECO:0000256" key="7">
    <source>
        <dbReference type="ARBA" id="ARBA00023002"/>
    </source>
</evidence>
<dbReference type="Gene3D" id="1.10.630.10">
    <property type="entry name" value="Cytochrome P450"/>
    <property type="match status" value="1"/>
</dbReference>
<dbReference type="EMBL" id="CM007387">
    <property type="protein sequence ID" value="ONK62734.1"/>
    <property type="molecule type" value="Genomic_DNA"/>
</dbReference>
<dbReference type="GO" id="GO:0020037">
    <property type="term" value="F:heme binding"/>
    <property type="evidence" value="ECO:0007669"/>
    <property type="project" value="InterPro"/>
</dbReference>
<name>A0A5P1EA84_ASPOF</name>
<comment type="similarity">
    <text evidence="2 12">Belongs to the cytochrome P450 family.</text>
</comment>
<protein>
    <recommendedName>
        <fullName evidence="16">Cytochrome P450</fullName>
    </recommendedName>
</protein>
<keyword evidence="7 12" id="KW-0560">Oxidoreductase</keyword>
<dbReference type="OMA" id="ETHEPLF"/>
<evidence type="ECO:0008006" key="16">
    <source>
        <dbReference type="Google" id="ProtNLM"/>
    </source>
</evidence>
<dbReference type="InterPro" id="IPR050665">
    <property type="entry name" value="Cytochrome_P450_Monooxygen"/>
</dbReference>
<evidence type="ECO:0000256" key="1">
    <source>
        <dbReference type="ARBA" id="ARBA00004370"/>
    </source>
</evidence>
<sequence length="504" mass="57773">MEFFLSFGILSFCSLALYLYNVLWLHPQKICKKLRRQGIDGPKPSFLHGNLKEMKMLAMEEKRRDGEAIIHDYTPLPYFEKWRKRYGSIFLYMMGNVPFLHVSNPDFLRDMSHCASLDLGKSTYLKETHEPLFGNSIVKSNGKAWAHQRKIIAPEFFLEKVKAMVNLMVDCMEPLTKSWESKIEQGNGSAEIKVDEDLQNFSAEVISRACFRDSYSEGRQIVLKLREMLRALSRPNLLVEIAGLRYLPTRLNREIWRLNKEVRSLILKVTKENKEREEHTTNKNLLQAILQNAGDSSDTDDFIVDNCKTIYIAGHETTAITAVWCLLLLSIDQEWQSRVRADVVEILGGCPPDANSIQKMKMLTMVIQETLRLYPPTAVIARETLQDIKLGGIQIPKGVHIHTPVTSLHHDSSIWGPDVHEFNPERFSRGISAACKFPHTYVPFGFGSRTCLGQNFAMVELKILLSLILSKFSFSLSQEYRHCPSMRLLIEPKFGVCLLMKKCN</sequence>
<keyword evidence="8 11" id="KW-0408">Iron</keyword>
<dbReference type="GO" id="GO:0006629">
    <property type="term" value="P:lipid metabolic process"/>
    <property type="evidence" value="ECO:0007669"/>
    <property type="project" value="UniProtKB-ARBA"/>
</dbReference>
<dbReference type="OrthoDB" id="1470350at2759"/>
<evidence type="ECO:0000256" key="6">
    <source>
        <dbReference type="ARBA" id="ARBA00022989"/>
    </source>
</evidence>
<dbReference type="AlphaFoldDB" id="A0A5P1EA84"/>
<organism evidence="14 15">
    <name type="scientific">Asparagus officinalis</name>
    <name type="common">Garden asparagus</name>
    <dbReference type="NCBI Taxonomy" id="4686"/>
    <lineage>
        <taxon>Eukaryota</taxon>
        <taxon>Viridiplantae</taxon>
        <taxon>Streptophyta</taxon>
        <taxon>Embryophyta</taxon>
        <taxon>Tracheophyta</taxon>
        <taxon>Spermatophyta</taxon>
        <taxon>Magnoliopsida</taxon>
        <taxon>Liliopsida</taxon>
        <taxon>Asparagales</taxon>
        <taxon>Asparagaceae</taxon>
        <taxon>Asparagoideae</taxon>
        <taxon>Asparagus</taxon>
    </lineage>
</organism>
<comment type="cofactor">
    <cofactor evidence="11">
        <name>heme</name>
        <dbReference type="ChEBI" id="CHEBI:30413"/>
    </cofactor>
</comment>
<keyword evidence="10 13" id="KW-0472">Membrane</keyword>
<evidence type="ECO:0000256" key="10">
    <source>
        <dbReference type="ARBA" id="ARBA00023136"/>
    </source>
</evidence>
<keyword evidence="6 13" id="KW-1133">Transmembrane helix</keyword>
<dbReference type="GO" id="GO:0016705">
    <property type="term" value="F:oxidoreductase activity, acting on paired donors, with incorporation or reduction of molecular oxygen"/>
    <property type="evidence" value="ECO:0007669"/>
    <property type="project" value="InterPro"/>
</dbReference>
<gene>
    <name evidence="14" type="ORF">A4U43_C07F7570</name>
</gene>
<dbReference type="PRINTS" id="PR00465">
    <property type="entry name" value="EP450IV"/>
</dbReference>
<keyword evidence="15" id="KW-1185">Reference proteome</keyword>
<dbReference type="InterPro" id="IPR001128">
    <property type="entry name" value="Cyt_P450"/>
</dbReference>
<evidence type="ECO:0000256" key="9">
    <source>
        <dbReference type="ARBA" id="ARBA00023033"/>
    </source>
</evidence>
<dbReference type="PROSITE" id="PS00086">
    <property type="entry name" value="CYTOCHROME_P450"/>
    <property type="match status" value="1"/>
</dbReference>
<feature type="transmembrane region" description="Helical" evidence="13">
    <location>
        <begin position="6"/>
        <end position="26"/>
    </location>
</feature>